<evidence type="ECO:0000313" key="2">
    <source>
        <dbReference type="Proteomes" id="UP001381693"/>
    </source>
</evidence>
<dbReference type="EMBL" id="JAXCGZ010005996">
    <property type="protein sequence ID" value="KAK7080307.1"/>
    <property type="molecule type" value="Genomic_DNA"/>
</dbReference>
<name>A0AAN8X9N5_HALRR</name>
<evidence type="ECO:0000313" key="1">
    <source>
        <dbReference type="EMBL" id="KAK7080307.1"/>
    </source>
</evidence>
<reference evidence="1 2" key="1">
    <citation type="submission" date="2023-11" db="EMBL/GenBank/DDBJ databases">
        <title>Halocaridina rubra genome assembly.</title>
        <authorList>
            <person name="Smith C."/>
        </authorList>
    </citation>
    <scope>NUCLEOTIDE SEQUENCE [LARGE SCALE GENOMIC DNA]</scope>
    <source>
        <strain evidence="1">EP-1</strain>
        <tissue evidence="1">Whole</tissue>
    </source>
</reference>
<sequence>NQSIDWTVWLSEICNKSQGRSSAVSLACHIIHNPQLPALQSDLYNVVSATVTSYQQGNLDVPRVTPKNVLDSFIILINRLSAFDSFMIPDFDVIETFLKSTLQELGLLFTGLGNLQEEL</sequence>
<organism evidence="1 2">
    <name type="scientific">Halocaridina rubra</name>
    <name type="common">Hawaiian red shrimp</name>
    <dbReference type="NCBI Taxonomy" id="373956"/>
    <lineage>
        <taxon>Eukaryota</taxon>
        <taxon>Metazoa</taxon>
        <taxon>Ecdysozoa</taxon>
        <taxon>Arthropoda</taxon>
        <taxon>Crustacea</taxon>
        <taxon>Multicrustacea</taxon>
        <taxon>Malacostraca</taxon>
        <taxon>Eumalacostraca</taxon>
        <taxon>Eucarida</taxon>
        <taxon>Decapoda</taxon>
        <taxon>Pleocyemata</taxon>
        <taxon>Caridea</taxon>
        <taxon>Atyoidea</taxon>
        <taxon>Atyidae</taxon>
        <taxon>Halocaridina</taxon>
    </lineage>
</organism>
<accession>A0AAN8X9N5</accession>
<comment type="caution">
    <text evidence="1">The sequence shown here is derived from an EMBL/GenBank/DDBJ whole genome shotgun (WGS) entry which is preliminary data.</text>
</comment>
<feature type="non-terminal residue" evidence="1">
    <location>
        <position position="1"/>
    </location>
</feature>
<dbReference type="AlphaFoldDB" id="A0AAN8X9N5"/>
<dbReference type="Proteomes" id="UP001381693">
    <property type="component" value="Unassembled WGS sequence"/>
</dbReference>
<protein>
    <submittedName>
        <fullName evidence="1">Uncharacterized protein</fullName>
    </submittedName>
</protein>
<keyword evidence="2" id="KW-1185">Reference proteome</keyword>
<gene>
    <name evidence="1" type="ORF">SK128_027395</name>
</gene>
<proteinExistence type="predicted"/>